<reference evidence="1 2" key="1">
    <citation type="submission" date="2016-10" db="EMBL/GenBank/DDBJ databases">
        <authorList>
            <person name="de Groot N.N."/>
        </authorList>
    </citation>
    <scope>NUCLEOTIDE SEQUENCE [LARGE SCALE GENOMIC DNA]</scope>
    <source>
        <strain evidence="2">E92,LMG 26720,CCM 7988</strain>
    </source>
</reference>
<accession>A0A1I5V4B4</accession>
<proteinExistence type="predicted"/>
<sequence>MEKNNNTMKEPIILFTEKDKKMISMNTFIADKRILSAKSEWNSNIQVIDSEGQQYFIQSLEQDSNLLLWESIKSVGLMVKVKPIFSQEPKPVTFEELKIRIKAHVSKNKRLWLPLDDGRGLDKMIDETNTFEELIRMFV</sequence>
<name>A0A1I5V4B4_9BACT</name>
<evidence type="ECO:0000313" key="1">
    <source>
        <dbReference type="EMBL" id="SFQ02338.1"/>
    </source>
</evidence>
<dbReference type="EMBL" id="FOXH01000008">
    <property type="protein sequence ID" value="SFQ02338.1"/>
    <property type="molecule type" value="Genomic_DNA"/>
</dbReference>
<gene>
    <name evidence="1" type="ORF">SAMN04515674_108193</name>
</gene>
<dbReference type="Proteomes" id="UP000199306">
    <property type="component" value="Unassembled WGS sequence"/>
</dbReference>
<dbReference type="STRING" id="1079859.SAMN04515674_108193"/>
<dbReference type="AlphaFoldDB" id="A0A1I5V4B4"/>
<evidence type="ECO:0000313" key="2">
    <source>
        <dbReference type="Proteomes" id="UP000199306"/>
    </source>
</evidence>
<keyword evidence="2" id="KW-1185">Reference proteome</keyword>
<organism evidence="1 2">
    <name type="scientific">Pseudarcicella hirudinis</name>
    <dbReference type="NCBI Taxonomy" id="1079859"/>
    <lineage>
        <taxon>Bacteria</taxon>
        <taxon>Pseudomonadati</taxon>
        <taxon>Bacteroidota</taxon>
        <taxon>Cytophagia</taxon>
        <taxon>Cytophagales</taxon>
        <taxon>Flectobacillaceae</taxon>
        <taxon>Pseudarcicella</taxon>
    </lineage>
</organism>
<protein>
    <submittedName>
        <fullName evidence="1">Uncharacterized protein</fullName>
    </submittedName>
</protein>